<gene>
    <name evidence="1" type="ORF">GIW56_18585</name>
</gene>
<protein>
    <recommendedName>
        <fullName evidence="3">Lipoprotein</fullName>
    </recommendedName>
</protein>
<dbReference type="RefSeq" id="WP_236309561.1">
    <property type="nucleotide sequence ID" value="NZ_WKED01000036.1"/>
</dbReference>
<sequence length="318" mass="36219">MKFPKMHKPSFMAFCLAMALVGCDEKHPELPDPGGRVSTQMSFSLPGSLFRLETKHNESTNGKLDYYFAPTTWRPTGWSLWVASNVYSDAKNPGSDPGRKMKWREGRTAVVRSTHDDSFLSGVKAFIKANKIDLEINYLGYDYLPRSLVDDYSRSRGQYFSQYGENCEKAYKRCADNYFLSPLDRYRGGSRTAYKDWVEPYFHFGTSQMDKSYKEMFVSKGGAGDEKSEFYDWWPTMVFLVNPDGQVVRAWMPQTYSAASVGRVEAALIEDLNISNPKVDPSTVMSQPAIDSYYGKYFIESGIENLLDTLGKILRRNG</sequence>
<evidence type="ECO:0008006" key="3">
    <source>
        <dbReference type="Google" id="ProtNLM"/>
    </source>
</evidence>
<dbReference type="Proteomes" id="UP000814003">
    <property type="component" value="Unassembled WGS sequence"/>
</dbReference>
<comment type="caution">
    <text evidence="1">The sequence shown here is derived from an EMBL/GenBank/DDBJ whole genome shotgun (WGS) entry which is preliminary data.</text>
</comment>
<dbReference type="EMBL" id="WKED01000036">
    <property type="protein sequence ID" value="MCF5108852.1"/>
    <property type="molecule type" value="Genomic_DNA"/>
</dbReference>
<reference evidence="1 2" key="1">
    <citation type="submission" date="2019-11" db="EMBL/GenBank/DDBJ databases">
        <title>Epiphytic Pseudomonas syringae from cherry orchards.</title>
        <authorList>
            <person name="Hulin M.T."/>
        </authorList>
    </citation>
    <scope>NUCLEOTIDE SEQUENCE [LARGE SCALE GENOMIC DNA]</scope>
    <source>
        <strain evidence="1 2">PA-6-5B</strain>
    </source>
</reference>
<name>A0ABS9F931_9PSED</name>
<dbReference type="PROSITE" id="PS51257">
    <property type="entry name" value="PROKAR_LIPOPROTEIN"/>
    <property type="match status" value="1"/>
</dbReference>
<evidence type="ECO:0000313" key="1">
    <source>
        <dbReference type="EMBL" id="MCF5108852.1"/>
    </source>
</evidence>
<organism evidence="1 2">
    <name type="scientific">Pseudomonas gessardii</name>
    <dbReference type="NCBI Taxonomy" id="78544"/>
    <lineage>
        <taxon>Bacteria</taxon>
        <taxon>Pseudomonadati</taxon>
        <taxon>Pseudomonadota</taxon>
        <taxon>Gammaproteobacteria</taxon>
        <taxon>Pseudomonadales</taxon>
        <taxon>Pseudomonadaceae</taxon>
        <taxon>Pseudomonas</taxon>
    </lineage>
</organism>
<keyword evidence="2" id="KW-1185">Reference proteome</keyword>
<accession>A0ABS9F931</accession>
<proteinExistence type="predicted"/>
<evidence type="ECO:0000313" key="2">
    <source>
        <dbReference type="Proteomes" id="UP000814003"/>
    </source>
</evidence>